<comment type="caution">
    <text evidence="2">The sequence shown here is derived from an EMBL/GenBank/DDBJ whole genome shotgun (WGS) entry which is preliminary data.</text>
</comment>
<name>A0A3L7AKN7_9HYPH</name>
<dbReference type="AlphaFoldDB" id="A0A3L7AKN7"/>
<evidence type="ECO:0000256" key="1">
    <source>
        <dbReference type="SAM" id="MobiDB-lite"/>
    </source>
</evidence>
<reference evidence="2 3" key="1">
    <citation type="submission" date="2018-10" db="EMBL/GenBank/DDBJ databases">
        <title>Xanthobacter tagetidis genome sequencing and assembly.</title>
        <authorList>
            <person name="Maclea K.S."/>
            <person name="Goen A.E."/>
            <person name="Fatima S.A."/>
        </authorList>
    </citation>
    <scope>NUCLEOTIDE SEQUENCE [LARGE SCALE GENOMIC DNA]</scope>
    <source>
        <strain evidence="2 3">ATCC 700314</strain>
    </source>
</reference>
<dbReference type="Proteomes" id="UP000269692">
    <property type="component" value="Unassembled WGS sequence"/>
</dbReference>
<keyword evidence="3" id="KW-1185">Reference proteome</keyword>
<gene>
    <name evidence="2" type="ORF">D9R14_05770</name>
</gene>
<evidence type="ECO:0000313" key="3">
    <source>
        <dbReference type="Proteomes" id="UP000269692"/>
    </source>
</evidence>
<sequence>MSMWDVFDRDFWRTAVDPPVKPEHDAGGGVARNVFSPGAYADLLDRPPSREAALKALTAHLGGLDRKCFTLREGSLVVEVPLSVALDHVDPRLIDDMAYRMHCYAALAVRALATLPAATVRAWLDGLGHDAPGELVELLPDGGIRRVDAGFLCDDVNAQPVEEGRSAGALGGDAARHLADDNEQAVAERGLLRRQPSSLIHPDLPSILHPDPIVPRRERPPP</sequence>
<feature type="region of interest" description="Disordered" evidence="1">
    <location>
        <begin position="192"/>
        <end position="222"/>
    </location>
</feature>
<dbReference type="RefSeq" id="WP_121622348.1">
    <property type="nucleotide sequence ID" value="NZ_JACIIW010000006.1"/>
</dbReference>
<organism evidence="2 3">
    <name type="scientific">Xanthobacter tagetidis</name>
    <dbReference type="NCBI Taxonomy" id="60216"/>
    <lineage>
        <taxon>Bacteria</taxon>
        <taxon>Pseudomonadati</taxon>
        <taxon>Pseudomonadota</taxon>
        <taxon>Alphaproteobacteria</taxon>
        <taxon>Hyphomicrobiales</taxon>
        <taxon>Xanthobacteraceae</taxon>
        <taxon>Xanthobacter</taxon>
    </lineage>
</organism>
<protein>
    <submittedName>
        <fullName evidence="2">Uncharacterized protein</fullName>
    </submittedName>
</protein>
<dbReference type="EMBL" id="RCTF01000003">
    <property type="protein sequence ID" value="RLP80555.1"/>
    <property type="molecule type" value="Genomic_DNA"/>
</dbReference>
<proteinExistence type="predicted"/>
<accession>A0A3L7AKN7</accession>
<evidence type="ECO:0000313" key="2">
    <source>
        <dbReference type="EMBL" id="RLP80555.1"/>
    </source>
</evidence>